<feature type="region of interest" description="Disordered" evidence="2">
    <location>
        <begin position="33"/>
        <end position="71"/>
    </location>
</feature>
<keyword evidence="4" id="KW-1185">Reference proteome</keyword>
<accession>A0ABC8RHU2</accession>
<reference evidence="3 4" key="1">
    <citation type="submission" date="2024-02" db="EMBL/GenBank/DDBJ databases">
        <authorList>
            <person name="Vignale AGUSTIN F."/>
            <person name="Sosa J E."/>
            <person name="Modenutti C."/>
        </authorList>
    </citation>
    <scope>NUCLEOTIDE SEQUENCE [LARGE SCALE GENOMIC DNA]</scope>
</reference>
<dbReference type="Proteomes" id="UP001642360">
    <property type="component" value="Unassembled WGS sequence"/>
</dbReference>
<dbReference type="InterPro" id="IPR029063">
    <property type="entry name" value="SAM-dependent_MTases_sf"/>
</dbReference>
<dbReference type="FunFam" id="3.40.50.150:FF:000299">
    <property type="entry name" value="S-adenosyl-L-methionine-dependent methyltransferases superfamily protein"/>
    <property type="match status" value="1"/>
</dbReference>
<dbReference type="PANTHER" id="PTHR43317">
    <property type="entry name" value="THERMOSPERMINE SYNTHASE ACAULIS5"/>
    <property type="match status" value="1"/>
</dbReference>
<feature type="compositionally biased region" description="Low complexity" evidence="2">
    <location>
        <begin position="33"/>
        <end position="46"/>
    </location>
</feature>
<evidence type="ECO:0000313" key="4">
    <source>
        <dbReference type="Proteomes" id="UP001642360"/>
    </source>
</evidence>
<dbReference type="SUPFAM" id="SSF53335">
    <property type="entry name" value="S-adenosyl-L-methionine-dependent methyltransferases"/>
    <property type="match status" value="1"/>
</dbReference>
<dbReference type="AlphaFoldDB" id="A0ABC8RHU2"/>
<dbReference type="PANTHER" id="PTHR43317:SF1">
    <property type="entry name" value="THERMOSPERMINE SYNTHASE ACAULIS5"/>
    <property type="match status" value="1"/>
</dbReference>
<dbReference type="Gene3D" id="3.40.50.150">
    <property type="entry name" value="Vaccinia Virus protein VP39"/>
    <property type="match status" value="1"/>
</dbReference>
<evidence type="ECO:0000256" key="2">
    <source>
        <dbReference type="SAM" id="MobiDB-lite"/>
    </source>
</evidence>
<protein>
    <recommendedName>
        <fullName evidence="5">S-adenosyl-L-methionine-dependent methyltransferase</fullName>
    </recommendedName>
</protein>
<gene>
    <name evidence="3" type="ORF">ILEXP_LOCUS9897</name>
</gene>
<evidence type="ECO:0008006" key="5">
    <source>
        <dbReference type="Google" id="ProtNLM"/>
    </source>
</evidence>
<dbReference type="EMBL" id="CAUOFW020001209">
    <property type="protein sequence ID" value="CAK9142243.1"/>
    <property type="molecule type" value="Genomic_DNA"/>
</dbReference>
<feature type="compositionally biased region" description="Polar residues" evidence="2">
    <location>
        <begin position="47"/>
        <end position="56"/>
    </location>
</feature>
<proteinExistence type="predicted"/>
<name>A0ABC8RHU2_9AQUA</name>
<evidence type="ECO:0000256" key="1">
    <source>
        <dbReference type="ARBA" id="ARBA00023115"/>
    </source>
</evidence>
<keyword evidence="1" id="KW-0620">Polyamine biosynthesis</keyword>
<dbReference type="GO" id="GO:0006596">
    <property type="term" value="P:polyamine biosynthetic process"/>
    <property type="evidence" value="ECO:0007669"/>
    <property type="project" value="UniProtKB-KW"/>
</dbReference>
<organism evidence="3 4">
    <name type="scientific">Ilex paraguariensis</name>
    <name type="common">yerba mate</name>
    <dbReference type="NCBI Taxonomy" id="185542"/>
    <lineage>
        <taxon>Eukaryota</taxon>
        <taxon>Viridiplantae</taxon>
        <taxon>Streptophyta</taxon>
        <taxon>Embryophyta</taxon>
        <taxon>Tracheophyta</taxon>
        <taxon>Spermatophyta</taxon>
        <taxon>Magnoliopsida</taxon>
        <taxon>eudicotyledons</taxon>
        <taxon>Gunneridae</taxon>
        <taxon>Pentapetalae</taxon>
        <taxon>asterids</taxon>
        <taxon>campanulids</taxon>
        <taxon>Aquifoliales</taxon>
        <taxon>Aquifoliaceae</taxon>
        <taxon>Ilex</taxon>
    </lineage>
</organism>
<comment type="caution">
    <text evidence="3">The sequence shown here is derived from an EMBL/GenBank/DDBJ whole genome shotgun (WGS) entry which is preliminary data.</text>
</comment>
<sequence>MKPVLAQSFVSLQIQPFIPHPFQFSHHSLSPTPSKLSISPKPLSNPTTFRQSTIKSQRTHISDPQPTTQDEGIPIDLVKTLVKFKSRHNYIRVLEVSRKADHPFAGSRLLLLDGPGNIHSISFLFKSLTNTYFDVFATLPPILPPGPVGILGFGAGSAARLILAMYPQGVIHGWELDPSVISVAREYFGLLKLEKQYPDRLFIYIGNALDASVSCGFSGMLVDLFSKGCLIPELQDPRTWERLKRRLREGGRIMVNVGGSCVEAEDSRRDGKVTMEETLEAMHKVFPGEVCVLSLGNRKDDSSLALTGELPDANAWKMALPKSLKIYVDMWEPING</sequence>
<evidence type="ECO:0000313" key="3">
    <source>
        <dbReference type="EMBL" id="CAK9142243.1"/>
    </source>
</evidence>